<evidence type="ECO:0000256" key="3">
    <source>
        <dbReference type="ARBA" id="ARBA00022516"/>
    </source>
</evidence>
<comment type="function">
    <text evidence="9">Catalyzes the condensation reaction of fatty acid synthesis by the addition to an acyl acceptor of two carbons from malonyl-ACP. Catalyzes the first condensation reaction which initiates fatty acid synthesis and may therefore play a role in governing the total rate of fatty acid production. Possesses both acetoacetyl-ACP synthase and acetyl transacylase activities. Its substrate specificity determines the biosynthesis of branched-chain and/or straight-chain of fatty acids.</text>
</comment>
<evidence type="ECO:0000259" key="10">
    <source>
        <dbReference type="Pfam" id="PF08541"/>
    </source>
</evidence>
<dbReference type="SUPFAM" id="SSF53901">
    <property type="entry name" value="Thiolase-like"/>
    <property type="match status" value="1"/>
</dbReference>
<comment type="subcellular location">
    <subcellularLocation>
        <location evidence="9">Cytoplasm</location>
    </subcellularLocation>
</comment>
<name>A0ABS4E9T4_9FIRM</name>
<dbReference type="InterPro" id="IPR013747">
    <property type="entry name" value="ACP_syn_III_C"/>
</dbReference>
<keyword evidence="3 9" id="KW-0444">Lipid biosynthesis</keyword>
<feature type="active site" evidence="9">
    <location>
        <position position="283"/>
    </location>
</feature>
<comment type="subunit">
    <text evidence="9">Homodimer.</text>
</comment>
<evidence type="ECO:0000256" key="6">
    <source>
        <dbReference type="ARBA" id="ARBA00023098"/>
    </source>
</evidence>
<dbReference type="HAMAP" id="MF_01815">
    <property type="entry name" value="FabH"/>
    <property type="match status" value="1"/>
</dbReference>
<evidence type="ECO:0000256" key="4">
    <source>
        <dbReference type="ARBA" id="ARBA00022679"/>
    </source>
</evidence>
<dbReference type="Proteomes" id="UP000767291">
    <property type="component" value="Unassembled WGS sequence"/>
</dbReference>
<comment type="caution">
    <text evidence="12">The sequence shown here is derived from an EMBL/GenBank/DDBJ whole genome shotgun (WGS) entry which is preliminary data.</text>
</comment>
<keyword evidence="6 9" id="KW-0443">Lipid metabolism</keyword>
<feature type="region of interest" description="ACP-binding" evidence="9">
    <location>
        <begin position="254"/>
        <end position="258"/>
    </location>
</feature>
<gene>
    <name evidence="9" type="primary">fabH</name>
    <name evidence="12" type="ORF">J2Z43_001097</name>
</gene>
<dbReference type="PANTHER" id="PTHR34069:SF2">
    <property type="entry name" value="BETA-KETOACYL-[ACYL-CARRIER-PROTEIN] SYNTHASE III"/>
    <property type="match status" value="1"/>
</dbReference>
<keyword evidence="9" id="KW-0511">Multifunctional enzyme</keyword>
<keyword evidence="8 9" id="KW-0012">Acyltransferase</keyword>
<dbReference type="InterPro" id="IPR013751">
    <property type="entry name" value="ACP_syn_III_N"/>
</dbReference>
<dbReference type="PANTHER" id="PTHR34069">
    <property type="entry name" value="3-OXOACYL-[ACYL-CARRIER-PROTEIN] SYNTHASE 3"/>
    <property type="match status" value="1"/>
</dbReference>
<evidence type="ECO:0000313" key="13">
    <source>
        <dbReference type="Proteomes" id="UP000767291"/>
    </source>
</evidence>
<evidence type="ECO:0000256" key="2">
    <source>
        <dbReference type="ARBA" id="ARBA00022490"/>
    </source>
</evidence>
<evidence type="ECO:0000256" key="8">
    <source>
        <dbReference type="ARBA" id="ARBA00023315"/>
    </source>
</evidence>
<dbReference type="InterPro" id="IPR016039">
    <property type="entry name" value="Thiolase-like"/>
</dbReference>
<protein>
    <recommendedName>
        <fullName evidence="9">Beta-ketoacyl-[acyl-carrier-protein] synthase III</fullName>
        <shortName evidence="9">Beta-ketoacyl-ACP synthase III</shortName>
        <shortName evidence="9">KAS III</shortName>
        <ecNumber evidence="9">2.3.1.180</ecNumber>
    </recommendedName>
    <alternativeName>
        <fullName evidence="9">3-oxoacyl-[acyl-carrier-protein] synthase 3</fullName>
    </alternativeName>
    <alternativeName>
        <fullName evidence="9">3-oxoacyl-[acyl-carrier-protein] synthase III</fullName>
    </alternativeName>
</protein>
<evidence type="ECO:0000256" key="9">
    <source>
        <dbReference type="HAMAP-Rule" id="MF_01815"/>
    </source>
</evidence>
<dbReference type="EC" id="2.3.1.180" evidence="9"/>
<feature type="active site" evidence="9">
    <location>
        <position position="253"/>
    </location>
</feature>
<dbReference type="GO" id="GO:0033818">
    <property type="term" value="F:beta-ketoacyl-acyl-carrier-protein synthase III activity"/>
    <property type="evidence" value="ECO:0007669"/>
    <property type="project" value="UniProtKB-EC"/>
</dbReference>
<keyword evidence="7 9" id="KW-0275">Fatty acid biosynthesis</keyword>
<dbReference type="RefSeq" id="WP_234925974.1">
    <property type="nucleotide sequence ID" value="NZ_BAAACS010000013.1"/>
</dbReference>
<dbReference type="NCBIfam" id="TIGR00747">
    <property type="entry name" value="fabH"/>
    <property type="match status" value="1"/>
</dbReference>
<organism evidence="12 13">
    <name type="scientific">Metaclostridioides mangenotii</name>
    <dbReference type="NCBI Taxonomy" id="1540"/>
    <lineage>
        <taxon>Bacteria</taxon>
        <taxon>Bacillati</taxon>
        <taxon>Bacillota</taxon>
        <taxon>Clostridia</taxon>
        <taxon>Peptostreptococcales</taxon>
        <taxon>Peptostreptococcaceae</taxon>
        <taxon>Metaclostridioides</taxon>
    </lineage>
</organism>
<dbReference type="InterPro" id="IPR004655">
    <property type="entry name" value="FabH"/>
</dbReference>
<keyword evidence="4 9" id="KW-0808">Transferase</keyword>
<dbReference type="CDD" id="cd00830">
    <property type="entry name" value="KAS_III"/>
    <property type="match status" value="1"/>
</dbReference>
<reference evidence="12 13" key="1">
    <citation type="submission" date="2021-03" db="EMBL/GenBank/DDBJ databases">
        <title>Genomic Encyclopedia of Type Strains, Phase IV (KMG-IV): sequencing the most valuable type-strain genomes for metagenomic binning, comparative biology and taxonomic classification.</title>
        <authorList>
            <person name="Goeker M."/>
        </authorList>
    </citation>
    <scope>NUCLEOTIDE SEQUENCE [LARGE SCALE GENOMIC DNA]</scope>
    <source>
        <strain evidence="12 13">DSM 1289</strain>
    </source>
</reference>
<keyword evidence="5 9" id="KW-0276">Fatty acid metabolism</keyword>
<feature type="active site" evidence="9">
    <location>
        <position position="114"/>
    </location>
</feature>
<comment type="similarity">
    <text evidence="1 9">Belongs to the thiolase-like superfamily. FabH family.</text>
</comment>
<dbReference type="Pfam" id="PF08545">
    <property type="entry name" value="ACP_syn_III"/>
    <property type="match status" value="1"/>
</dbReference>
<feature type="domain" description="Beta-ketoacyl-[acyl-carrier-protein] synthase III C-terminal" evidence="10">
    <location>
        <begin position="237"/>
        <end position="326"/>
    </location>
</feature>
<sequence>MKIKSGILGVGSYLPEKCVDNFYFEGIMDTSNEWITTRTGIKERRVAAEEEATSDLAIKASLKALECANLAPEDIDLIILATLTPDMLLPSTACIVQEGIGAVNAAAFDISAACTGFVYALTIAKQFVENDTYKNILVVGSETSSRVLNYEDRATSVLFGDGSGAAVVGRVEDGGILSTYLGADGKGKDYLKIPAGGSRNKASQDTVQNNMHTIHMAGSDVFKFAVRKMAETSQIAIEKANLEAKDIDLYVPHQANARIIEASAKRLGLSMDSVFVNLDKYGNMSAASIPVALDEAYREGKIKKGDKIVVVGFGGGLTWGSSVIEWTL</sequence>
<evidence type="ECO:0000256" key="5">
    <source>
        <dbReference type="ARBA" id="ARBA00022832"/>
    </source>
</evidence>
<evidence type="ECO:0000256" key="1">
    <source>
        <dbReference type="ARBA" id="ARBA00008642"/>
    </source>
</evidence>
<comment type="domain">
    <text evidence="9">The last Arg residue of the ACP-binding site is essential for the weak association between ACP/AcpP and FabH.</text>
</comment>
<evidence type="ECO:0000313" key="12">
    <source>
        <dbReference type="EMBL" id="MBP1854707.1"/>
    </source>
</evidence>
<comment type="catalytic activity">
    <reaction evidence="9">
        <text>malonyl-[ACP] + acetyl-CoA + H(+) = 3-oxobutanoyl-[ACP] + CO2 + CoA</text>
        <dbReference type="Rhea" id="RHEA:12080"/>
        <dbReference type="Rhea" id="RHEA-COMP:9623"/>
        <dbReference type="Rhea" id="RHEA-COMP:9625"/>
        <dbReference type="ChEBI" id="CHEBI:15378"/>
        <dbReference type="ChEBI" id="CHEBI:16526"/>
        <dbReference type="ChEBI" id="CHEBI:57287"/>
        <dbReference type="ChEBI" id="CHEBI:57288"/>
        <dbReference type="ChEBI" id="CHEBI:78449"/>
        <dbReference type="ChEBI" id="CHEBI:78450"/>
        <dbReference type="EC" id="2.3.1.180"/>
    </reaction>
</comment>
<keyword evidence="2 9" id="KW-0963">Cytoplasm</keyword>
<dbReference type="Gene3D" id="3.40.47.10">
    <property type="match status" value="1"/>
</dbReference>
<dbReference type="Pfam" id="PF08541">
    <property type="entry name" value="ACP_syn_III_C"/>
    <property type="match status" value="1"/>
</dbReference>
<feature type="domain" description="Beta-ketoacyl-[acyl-carrier-protein] synthase III N-terminal" evidence="11">
    <location>
        <begin position="108"/>
        <end position="185"/>
    </location>
</feature>
<evidence type="ECO:0000259" key="11">
    <source>
        <dbReference type="Pfam" id="PF08545"/>
    </source>
</evidence>
<dbReference type="EMBL" id="JAGGJX010000001">
    <property type="protein sequence ID" value="MBP1854707.1"/>
    <property type="molecule type" value="Genomic_DNA"/>
</dbReference>
<evidence type="ECO:0000256" key="7">
    <source>
        <dbReference type="ARBA" id="ARBA00023160"/>
    </source>
</evidence>
<dbReference type="NCBIfam" id="NF006829">
    <property type="entry name" value="PRK09352.1"/>
    <property type="match status" value="1"/>
</dbReference>
<keyword evidence="13" id="KW-1185">Reference proteome</keyword>
<comment type="pathway">
    <text evidence="9">Lipid metabolism; fatty acid biosynthesis.</text>
</comment>
<proteinExistence type="inferred from homology"/>
<accession>A0ABS4E9T4</accession>